<dbReference type="EMBL" id="CP003600">
    <property type="protein sequence ID" value="AFY92329.1"/>
    <property type="molecule type" value="Genomic_DNA"/>
</dbReference>
<organism evidence="2 3">
    <name type="scientific">Chamaesiphon minutus (strain ATCC 27169 / PCC 6605)</name>
    <dbReference type="NCBI Taxonomy" id="1173020"/>
    <lineage>
        <taxon>Bacteria</taxon>
        <taxon>Bacillati</taxon>
        <taxon>Cyanobacteriota</taxon>
        <taxon>Cyanophyceae</taxon>
        <taxon>Gomontiellales</taxon>
        <taxon>Chamaesiphonaceae</taxon>
        <taxon>Chamaesiphon</taxon>
    </lineage>
</organism>
<keyword evidence="1" id="KW-0732">Signal</keyword>
<dbReference type="AlphaFoldDB" id="K9UDQ5"/>
<evidence type="ECO:0000256" key="1">
    <source>
        <dbReference type="SAM" id="SignalP"/>
    </source>
</evidence>
<evidence type="ECO:0000313" key="3">
    <source>
        <dbReference type="Proteomes" id="UP000010366"/>
    </source>
</evidence>
<reference evidence="2 3" key="1">
    <citation type="submission" date="2012-05" db="EMBL/GenBank/DDBJ databases">
        <title>Finished chromosome of genome of Chamaesiphon sp. PCC 6605.</title>
        <authorList>
            <consortium name="US DOE Joint Genome Institute"/>
            <person name="Gugger M."/>
            <person name="Coursin T."/>
            <person name="Rippka R."/>
            <person name="Tandeau De Marsac N."/>
            <person name="Huntemann M."/>
            <person name="Wei C.-L."/>
            <person name="Han J."/>
            <person name="Detter J.C."/>
            <person name="Han C."/>
            <person name="Tapia R."/>
            <person name="Chen A."/>
            <person name="Kyrpides N."/>
            <person name="Mavromatis K."/>
            <person name="Markowitz V."/>
            <person name="Szeto E."/>
            <person name="Ivanova N."/>
            <person name="Pagani I."/>
            <person name="Pati A."/>
            <person name="Goodwin L."/>
            <person name="Nordberg H.P."/>
            <person name="Cantor M.N."/>
            <person name="Hua S.X."/>
            <person name="Woyke T."/>
            <person name="Kerfeld C.A."/>
        </authorList>
    </citation>
    <scope>NUCLEOTIDE SEQUENCE [LARGE SCALE GENOMIC DNA]</scope>
    <source>
        <strain evidence="3">ATCC 27169 / PCC 6605</strain>
    </source>
</reference>
<accession>K9UDQ5</accession>
<dbReference type="OrthoDB" id="7449259at2"/>
<sequence>MDSGKFLVVLLSCWQIGASSAVQAAGENSVPLAQGTIEIVERKVPCSTAEFSYFFRVFVRGLNDRLPKTAIRNAYVWPQVEVRIDRKPSQLLVTAPKQDYIGDGFKIGLQQNLWVYLGPQVLNGNYPRLKVKFKPLTRQKIRVEYSQAEYAPVANARANQERLVKTFGESGAYIFEHRLGCWRLTQELRSAVTLP</sequence>
<dbReference type="eggNOG" id="ENOG50332ZV">
    <property type="taxonomic scope" value="Bacteria"/>
</dbReference>
<dbReference type="RefSeq" id="WP_015158518.1">
    <property type="nucleotide sequence ID" value="NC_019697.1"/>
</dbReference>
<gene>
    <name evidence="2" type="ORF">Cha6605_1100</name>
</gene>
<evidence type="ECO:0000313" key="2">
    <source>
        <dbReference type="EMBL" id="AFY92329.1"/>
    </source>
</evidence>
<dbReference type="Proteomes" id="UP000010366">
    <property type="component" value="Chromosome"/>
</dbReference>
<dbReference type="KEGG" id="cmp:Cha6605_1100"/>
<proteinExistence type="predicted"/>
<dbReference type="HOGENOM" id="CLU_1394155_0_0_3"/>
<feature type="chain" id="PRO_5003937046" evidence="1">
    <location>
        <begin position="25"/>
        <end position="195"/>
    </location>
</feature>
<protein>
    <submittedName>
        <fullName evidence="2">Uncharacterized protein</fullName>
    </submittedName>
</protein>
<feature type="signal peptide" evidence="1">
    <location>
        <begin position="1"/>
        <end position="24"/>
    </location>
</feature>
<name>K9UDQ5_CHAP6</name>
<keyword evidence="3" id="KW-1185">Reference proteome</keyword>